<dbReference type="Gene3D" id="3.40.50.720">
    <property type="entry name" value="NAD(P)-binding Rossmann-like Domain"/>
    <property type="match status" value="1"/>
</dbReference>
<dbReference type="Proteomes" id="UP000185622">
    <property type="component" value="Chromosome"/>
</dbReference>
<feature type="domain" description="XdhC- CoxI" evidence="1">
    <location>
        <begin position="27"/>
        <end position="93"/>
    </location>
</feature>
<dbReference type="Pfam" id="PF02625">
    <property type="entry name" value="XdhC_CoxI"/>
    <property type="match status" value="1"/>
</dbReference>
<keyword evidence="4" id="KW-1185">Reference proteome</keyword>
<name>A0ABM6ILC4_9RHOB</name>
<evidence type="ECO:0000313" key="4">
    <source>
        <dbReference type="Proteomes" id="UP000185622"/>
    </source>
</evidence>
<protein>
    <recommendedName>
        <fullName evidence="5">Xanthine dehydrogenase</fullName>
    </recommendedName>
</protein>
<organism evidence="3 4">
    <name type="scientific">Thioclava nitratireducens</name>
    <dbReference type="NCBI Taxonomy" id="1915078"/>
    <lineage>
        <taxon>Bacteria</taxon>
        <taxon>Pseudomonadati</taxon>
        <taxon>Pseudomonadota</taxon>
        <taxon>Alphaproteobacteria</taxon>
        <taxon>Rhodobacterales</taxon>
        <taxon>Paracoccaceae</taxon>
        <taxon>Thioclava</taxon>
    </lineage>
</organism>
<evidence type="ECO:0008006" key="5">
    <source>
        <dbReference type="Google" id="ProtNLM"/>
    </source>
</evidence>
<evidence type="ECO:0000259" key="2">
    <source>
        <dbReference type="Pfam" id="PF13478"/>
    </source>
</evidence>
<dbReference type="InterPro" id="IPR003777">
    <property type="entry name" value="XdhC_CoxI"/>
</dbReference>
<evidence type="ECO:0000259" key="1">
    <source>
        <dbReference type="Pfam" id="PF02625"/>
    </source>
</evidence>
<accession>A0ABM6ILC4</accession>
<dbReference type="EMBL" id="CP019437">
    <property type="protein sequence ID" value="AQS49732.1"/>
    <property type="molecule type" value="Genomic_DNA"/>
</dbReference>
<reference evidence="3 4" key="1">
    <citation type="submission" date="2017-01" db="EMBL/GenBank/DDBJ databases">
        <title>The complete genome sequence of a sulfur-oxidizing marine bacterium Thioclava sp. 25B10_4T.</title>
        <authorList>
            <person name="Liu Y."/>
            <person name="Lai Q."/>
            <person name="Shao Z."/>
        </authorList>
    </citation>
    <scope>NUCLEOTIDE SEQUENCE [LARGE SCALE GENOMIC DNA]</scope>
    <source>
        <strain evidence="3 4">25B10_4</strain>
    </source>
</reference>
<feature type="domain" description="XdhC Rossmann" evidence="2">
    <location>
        <begin position="171"/>
        <end position="311"/>
    </location>
</feature>
<dbReference type="InterPro" id="IPR052698">
    <property type="entry name" value="MoCofactor_Util/Proc"/>
</dbReference>
<dbReference type="PANTHER" id="PTHR30388">
    <property type="entry name" value="ALDEHYDE OXIDOREDUCTASE MOLYBDENUM COFACTOR ASSEMBLY PROTEIN"/>
    <property type="match status" value="1"/>
</dbReference>
<evidence type="ECO:0000313" key="3">
    <source>
        <dbReference type="EMBL" id="AQS49732.1"/>
    </source>
</evidence>
<dbReference type="InterPro" id="IPR027051">
    <property type="entry name" value="XdhC_Rossmann_dom"/>
</dbReference>
<proteinExistence type="predicted"/>
<dbReference type="PANTHER" id="PTHR30388:SF4">
    <property type="entry name" value="MOLYBDENUM COFACTOR INSERTION CHAPERONE PAOD"/>
    <property type="match status" value="1"/>
</dbReference>
<sequence length="319" mass="34141">MARWPGRTIEGPAVTHPAAQDPWFELARSDKPGAIAVISGIEGPAYRNLGTAMAILPDGRRFGALSSGCIEEDVVDHALAALADGKVRKLRYGAGSPFFDLKLPCGGALEVTVIPAPDRALLTELADRRTRREETALGLSASGGLRFTPEDEAPAETIDLRIAFLPEPRFVIFGAGAEAVFFADLVRATGAPHLLLTPEDDTFANAEGAGCTVRKLDRSAIPPDVVIDAHTAVILLFHDHDWELDMLQEALATPAFYIGAQGSMRTQNRRQKGLQARGVEAASRARVRGPIGVIQSARDPRLLAVSVLAEVFAEVQRGL</sequence>
<gene>
    <name evidence="3" type="ORF">BMG03_05195</name>
</gene>
<dbReference type="Pfam" id="PF13478">
    <property type="entry name" value="XdhC_C"/>
    <property type="match status" value="1"/>
</dbReference>